<dbReference type="Gramene" id="Ma08_t32110.1">
    <property type="protein sequence ID" value="Ma08_p32110.1"/>
    <property type="gene ID" value="Ma08_g32110"/>
</dbReference>
<dbReference type="EMBL" id="HG996472">
    <property type="protein sequence ID" value="CAG1833368.1"/>
    <property type="molecule type" value="Genomic_DNA"/>
</dbReference>
<accession>A0A804KD60</accession>
<evidence type="ECO:0000313" key="6">
    <source>
        <dbReference type="Proteomes" id="UP000012960"/>
    </source>
</evidence>
<evidence type="ECO:0000256" key="1">
    <source>
        <dbReference type="ARBA" id="ARBA00023157"/>
    </source>
</evidence>
<evidence type="ECO:0000313" key="4">
    <source>
        <dbReference type="EMBL" id="CAG1833368.1"/>
    </source>
</evidence>
<feature type="domain" description="Barwin" evidence="3">
    <location>
        <begin position="19"/>
        <end position="140"/>
    </location>
</feature>
<dbReference type="Gene3D" id="2.40.40.10">
    <property type="entry name" value="RlpA-like domain"/>
    <property type="match status" value="1"/>
</dbReference>
<dbReference type="GO" id="GO:0004540">
    <property type="term" value="F:RNA nuclease activity"/>
    <property type="evidence" value="ECO:0007669"/>
    <property type="project" value="InterPro"/>
</dbReference>
<feature type="signal peptide" evidence="2">
    <location>
        <begin position="1"/>
        <end position="18"/>
    </location>
</feature>
<keyword evidence="6" id="KW-1185">Reference proteome</keyword>
<dbReference type="PROSITE" id="PS51174">
    <property type="entry name" value="BARWIN_3"/>
    <property type="match status" value="1"/>
</dbReference>
<dbReference type="PRINTS" id="PR00602">
    <property type="entry name" value="BARWIN"/>
</dbReference>
<dbReference type="GO" id="GO:0042742">
    <property type="term" value="P:defense response to bacterium"/>
    <property type="evidence" value="ECO:0007669"/>
    <property type="project" value="InterPro"/>
</dbReference>
<evidence type="ECO:0000256" key="2">
    <source>
        <dbReference type="SAM" id="SignalP"/>
    </source>
</evidence>
<reference evidence="4" key="1">
    <citation type="submission" date="2021-03" db="EMBL/GenBank/DDBJ databases">
        <authorList>
            <consortium name="Genoscope - CEA"/>
            <person name="William W."/>
        </authorList>
    </citation>
    <scope>NUCLEOTIDE SEQUENCE</scope>
    <source>
        <strain evidence="4">Doubled-haploid Pahang</strain>
    </source>
</reference>
<name>A0A804KD60_MUSAM</name>
<dbReference type="PANTHER" id="PTHR46351">
    <property type="entry name" value="WOUND-INDUCED PROTEIN WIN2"/>
    <property type="match status" value="1"/>
</dbReference>
<dbReference type="GO" id="GO:0050832">
    <property type="term" value="P:defense response to fungus"/>
    <property type="evidence" value="ECO:0007669"/>
    <property type="project" value="InterPro"/>
</dbReference>
<evidence type="ECO:0000313" key="5">
    <source>
        <dbReference type="EnsemblPlants" id="Ma08_p32110.1"/>
    </source>
</evidence>
<dbReference type="Pfam" id="PF00967">
    <property type="entry name" value="Barwin"/>
    <property type="match status" value="1"/>
</dbReference>
<dbReference type="OMA" id="EYNPSAN"/>
<gene>
    <name evidence="4" type="ORF">GSMUA_92890.1</name>
</gene>
<feature type="chain" id="PRO_5043242343" evidence="2">
    <location>
        <begin position="19"/>
        <end position="144"/>
    </location>
</feature>
<evidence type="ECO:0000259" key="3">
    <source>
        <dbReference type="PROSITE" id="PS51174"/>
    </source>
</evidence>
<protein>
    <submittedName>
        <fullName evidence="4">(wild Malaysian banana) hypothetical protein</fullName>
    </submittedName>
</protein>
<dbReference type="InterPro" id="IPR044301">
    <property type="entry name" value="PR4"/>
</dbReference>
<dbReference type="SUPFAM" id="SSF50685">
    <property type="entry name" value="Barwin-like endoglucanases"/>
    <property type="match status" value="1"/>
</dbReference>
<sequence>MASYVAATMLCLIAAASAQEAADVRATYHYYYPEENNWDLMAVGAYCSTWDADKSLEWRARYGWTAFCGPVGPTGRDACGQMVQVTNTATGVQTTVRIVDQCGNGGLDLDWEVFSQIDTDGSGYEKGHLMVDYEFVDWGGDSSF</sequence>
<keyword evidence="1" id="KW-1015">Disulfide bond</keyword>
<proteinExistence type="predicted"/>
<dbReference type="EnsemblPlants" id="Ma08_t32110.1">
    <property type="protein sequence ID" value="Ma08_p32110.1"/>
    <property type="gene ID" value="Ma08_g32110"/>
</dbReference>
<dbReference type="InterPro" id="IPR001153">
    <property type="entry name" value="Barwin_dom"/>
</dbReference>
<dbReference type="AlphaFoldDB" id="A0A804KD60"/>
<dbReference type="InterPro" id="IPR036908">
    <property type="entry name" value="RlpA-like_sf"/>
</dbReference>
<dbReference type="OrthoDB" id="5985073at2759"/>
<dbReference type="Proteomes" id="UP000012960">
    <property type="component" value="Unplaced"/>
</dbReference>
<keyword evidence="2" id="KW-0732">Signal</keyword>
<reference evidence="5" key="2">
    <citation type="submission" date="2021-05" db="UniProtKB">
        <authorList>
            <consortium name="EnsemblPlants"/>
        </authorList>
    </citation>
    <scope>IDENTIFICATION</scope>
    <source>
        <strain evidence="5">subsp. malaccensis</strain>
    </source>
</reference>
<dbReference type="PANTHER" id="PTHR46351:SF6">
    <property type="entry name" value="PATHOGENESIS-RELATED PROTEIN PR-4A"/>
    <property type="match status" value="1"/>
</dbReference>
<organism evidence="5 6">
    <name type="scientific">Musa acuminata subsp. malaccensis</name>
    <name type="common">Wild banana</name>
    <name type="synonym">Musa malaccensis</name>
    <dbReference type="NCBI Taxonomy" id="214687"/>
    <lineage>
        <taxon>Eukaryota</taxon>
        <taxon>Viridiplantae</taxon>
        <taxon>Streptophyta</taxon>
        <taxon>Embryophyta</taxon>
        <taxon>Tracheophyta</taxon>
        <taxon>Spermatophyta</taxon>
        <taxon>Magnoliopsida</taxon>
        <taxon>Liliopsida</taxon>
        <taxon>Zingiberales</taxon>
        <taxon>Musaceae</taxon>
        <taxon>Musa</taxon>
    </lineage>
</organism>